<evidence type="ECO:0000313" key="3">
    <source>
        <dbReference type="Proteomes" id="UP000267027"/>
    </source>
</evidence>
<protein>
    <submittedName>
        <fullName evidence="4">Reverse transcriptase domain-containing protein</fullName>
    </submittedName>
</protein>
<sequence>MFANETLKVLNHYRAKRYSSNLTPVQKRGMREVRDLIRLKTIRLSVSDKGGEFVIIPHQLDVEITKKHLEDASLYRPSSEEEFKSKYRKLNHEWAKMARAAGLKPSVISQLKVALPTCPVFYLLIKTHKLVSSDDLASTDLSLFKVRPIISCVDGPTDRITWFLTLIFNQLLKHIPAHLTNTQMFLDRLRTAQPNSACVMESFDVTALYTNVSNDSAMQAIYELLTQHEGEINMCGFKIEHLMALLKECLSCSIFRWSGKYYAQIRGLAMGQRLAPSLAIAFMSKVEAPVTDLGPLLYCRRRQKAKALPRGVARSERVAWVTRSRHRLPLAPKQCVVPGSIPGGVSDGYKFHLFECRSCKRKFVTPFFANFHIKEGLCKKEEGELCDDGGPALNVVNPDAVEFSSFCRLQNAITKCTGLMLHELQYGEEDLLKCACFYGKGTDSPDSPEPIMVEERQMQTSPPATDSTSSTTVTSFPATSQTSASETDAEERQSVENSEEKLTFVSDEEMLTLFPDEKKLTFVSDDEEQIQGPDSPDSPEPLMLEEHQMQTSPPATDATSSAIVASFPAVSQTSASMTNAKERQSIEKYEEKLTVVSDDEVLMPLPDEEKLTVVSDDEMLTLLPDKEKLTVVSDDEMLTLLPDEEKLTVVSDDEMLTLLPDEEKLTVVSDDEEQAQSSALPKDAGAERSLMATGNTLSNTTPSRRSLLSPPYVEMTEERFEGASLYRASSEKEFKVRHRGLNNDRVKLLVGIRELVSSDDLASTDASTFKDSTPLCRADGLTDRMGVRSWELFSCKLSSASLVLASITYPFLLCWTMLDYSLDNDLLSNVFY</sequence>
<feature type="compositionally biased region" description="Low complexity" evidence="1">
    <location>
        <begin position="460"/>
        <end position="480"/>
    </location>
</feature>
<keyword evidence="3" id="KW-1185">Reference proteome</keyword>
<dbReference type="EMBL" id="UYYA01004014">
    <property type="protein sequence ID" value="VDM58779.1"/>
    <property type="molecule type" value="Genomic_DNA"/>
</dbReference>
<evidence type="ECO:0000313" key="4">
    <source>
        <dbReference type="WBParaSite" id="ACOC_0000719301-mRNA-1"/>
    </source>
</evidence>
<evidence type="ECO:0000313" key="2">
    <source>
        <dbReference type="EMBL" id="VDM58779.1"/>
    </source>
</evidence>
<evidence type="ECO:0000256" key="1">
    <source>
        <dbReference type="SAM" id="MobiDB-lite"/>
    </source>
</evidence>
<reference evidence="2 3" key="2">
    <citation type="submission" date="2018-11" db="EMBL/GenBank/DDBJ databases">
        <authorList>
            <consortium name="Pathogen Informatics"/>
        </authorList>
    </citation>
    <scope>NUCLEOTIDE SEQUENCE [LARGE SCALE GENOMIC DNA]</scope>
    <source>
        <strain evidence="2 3">Costa Rica</strain>
    </source>
</reference>
<feature type="region of interest" description="Disordered" evidence="1">
    <location>
        <begin position="456"/>
        <end position="504"/>
    </location>
</feature>
<feature type="compositionally biased region" description="Basic and acidic residues" evidence="1">
    <location>
        <begin position="490"/>
        <end position="502"/>
    </location>
</feature>
<dbReference type="Proteomes" id="UP000267027">
    <property type="component" value="Unassembled WGS sequence"/>
</dbReference>
<dbReference type="PANTHER" id="PTHR21301">
    <property type="entry name" value="REVERSE TRANSCRIPTASE"/>
    <property type="match status" value="1"/>
</dbReference>
<dbReference type="OrthoDB" id="5841191at2759"/>
<dbReference type="AlphaFoldDB" id="A0A158PI54"/>
<dbReference type="STRING" id="334426.A0A158PI54"/>
<reference evidence="4" key="1">
    <citation type="submission" date="2016-04" db="UniProtKB">
        <authorList>
            <consortium name="WormBaseParasite"/>
        </authorList>
    </citation>
    <scope>IDENTIFICATION</scope>
</reference>
<name>A0A158PI54_ANGCS</name>
<dbReference type="PANTHER" id="PTHR21301:SF10">
    <property type="entry name" value="REVERSE TRANSCRIPTASE DOMAIN-CONTAINING PROTEIN"/>
    <property type="match status" value="1"/>
</dbReference>
<accession>A0A158PI54</accession>
<proteinExistence type="predicted"/>
<feature type="region of interest" description="Disordered" evidence="1">
    <location>
        <begin position="668"/>
        <end position="688"/>
    </location>
</feature>
<gene>
    <name evidence="2" type="ORF">ACOC_LOCUS7194</name>
</gene>
<feature type="region of interest" description="Disordered" evidence="1">
    <location>
        <begin position="521"/>
        <end position="542"/>
    </location>
</feature>
<organism evidence="4">
    <name type="scientific">Angiostrongylus costaricensis</name>
    <name type="common">Nematode worm</name>
    <dbReference type="NCBI Taxonomy" id="334426"/>
    <lineage>
        <taxon>Eukaryota</taxon>
        <taxon>Metazoa</taxon>
        <taxon>Ecdysozoa</taxon>
        <taxon>Nematoda</taxon>
        <taxon>Chromadorea</taxon>
        <taxon>Rhabditida</taxon>
        <taxon>Rhabditina</taxon>
        <taxon>Rhabditomorpha</taxon>
        <taxon>Strongyloidea</taxon>
        <taxon>Metastrongylidae</taxon>
        <taxon>Angiostrongylus</taxon>
    </lineage>
</organism>
<dbReference type="WBParaSite" id="ACOC_0000719301-mRNA-1">
    <property type="protein sequence ID" value="ACOC_0000719301-mRNA-1"/>
    <property type="gene ID" value="ACOC_0000719301"/>
</dbReference>